<accession>A0A9N9D8P6</accession>
<protein>
    <submittedName>
        <fullName evidence="1">6645_t:CDS:1</fullName>
    </submittedName>
</protein>
<keyword evidence="2" id="KW-1185">Reference proteome</keyword>
<reference evidence="1" key="1">
    <citation type="submission" date="2021-06" db="EMBL/GenBank/DDBJ databases">
        <authorList>
            <person name="Kallberg Y."/>
            <person name="Tangrot J."/>
            <person name="Rosling A."/>
        </authorList>
    </citation>
    <scope>NUCLEOTIDE SEQUENCE</scope>
    <source>
        <strain evidence="1">IA702</strain>
    </source>
</reference>
<comment type="caution">
    <text evidence="1">The sequence shown here is derived from an EMBL/GenBank/DDBJ whole genome shotgun (WGS) entry which is preliminary data.</text>
</comment>
<evidence type="ECO:0000313" key="2">
    <source>
        <dbReference type="Proteomes" id="UP000789572"/>
    </source>
</evidence>
<proteinExistence type="predicted"/>
<evidence type="ECO:0000313" key="1">
    <source>
        <dbReference type="EMBL" id="CAG8627303.1"/>
    </source>
</evidence>
<organism evidence="1 2">
    <name type="scientific">Paraglomus occultum</name>
    <dbReference type="NCBI Taxonomy" id="144539"/>
    <lineage>
        <taxon>Eukaryota</taxon>
        <taxon>Fungi</taxon>
        <taxon>Fungi incertae sedis</taxon>
        <taxon>Mucoromycota</taxon>
        <taxon>Glomeromycotina</taxon>
        <taxon>Glomeromycetes</taxon>
        <taxon>Paraglomerales</taxon>
        <taxon>Paraglomeraceae</taxon>
        <taxon>Paraglomus</taxon>
    </lineage>
</organism>
<dbReference type="OrthoDB" id="2436895at2759"/>
<sequence length="164" mass="19350">MYVPITEDPGWLDFEQQSEKIEADVENLSDDDDEVDKFVHEMFDDLNDLIIKKSKEAENYILSKKPTAPERNSYETDEEYNRARAAHKKKSESFKKFVARGAAFVSRLYELFTEIINFFKELGTWLKAKIRNVSTKIRSFMKTMTEKLSKLYRTLFSFKSTKDD</sequence>
<dbReference type="AlphaFoldDB" id="A0A9N9D8P6"/>
<dbReference type="EMBL" id="CAJVPJ010002694">
    <property type="protein sequence ID" value="CAG8627303.1"/>
    <property type="molecule type" value="Genomic_DNA"/>
</dbReference>
<name>A0A9N9D8P6_9GLOM</name>
<dbReference type="Proteomes" id="UP000789572">
    <property type="component" value="Unassembled WGS sequence"/>
</dbReference>
<gene>
    <name evidence="1" type="ORF">POCULU_LOCUS8713</name>
</gene>